<gene>
    <name evidence="1" type="ORF">PCAR00345_LOCUS27028</name>
</gene>
<proteinExistence type="predicted"/>
<name>A0A7S4BRQ9_CHRCT</name>
<evidence type="ECO:0000313" key="1">
    <source>
        <dbReference type="EMBL" id="CAE0774394.1"/>
    </source>
</evidence>
<dbReference type="SUPFAM" id="SSF53335">
    <property type="entry name" value="S-adenosyl-L-methionine-dependent methyltransferases"/>
    <property type="match status" value="1"/>
</dbReference>
<accession>A0A7S4BRQ9</accession>
<organism evidence="1">
    <name type="scientific">Chrysotila carterae</name>
    <name type="common">Marine alga</name>
    <name type="synonym">Syracosphaera carterae</name>
    <dbReference type="NCBI Taxonomy" id="13221"/>
    <lineage>
        <taxon>Eukaryota</taxon>
        <taxon>Haptista</taxon>
        <taxon>Haptophyta</taxon>
        <taxon>Prymnesiophyceae</taxon>
        <taxon>Isochrysidales</taxon>
        <taxon>Isochrysidaceae</taxon>
        <taxon>Chrysotila</taxon>
    </lineage>
</organism>
<protein>
    <submittedName>
        <fullName evidence="1">Uncharacterized protein</fullName>
    </submittedName>
</protein>
<dbReference type="InterPro" id="IPR029063">
    <property type="entry name" value="SAM-dependent_MTases_sf"/>
</dbReference>
<dbReference type="Gene3D" id="3.40.50.150">
    <property type="entry name" value="Vaccinia Virus protein VP39"/>
    <property type="match status" value="1"/>
</dbReference>
<sequence>MAARAYSTALELVPSDAIAAANLAKLPAGPVYRKAAAAEVRFLARRAAAVALAKLGAKRAGRSLEALGLVRAGDGDADSLASMMLRTVGYLRLLETGQAPLPASVAHLSQGSGGSGSGSGGGGGGLWSLRSAEMPEVLGRLEGGGEAPMTLAAFAWGGVWYHSLMRAFSHPTVRAALVRASRLGGSALVLGSSLGFETYFLALTFGIPSVGVEILSSLVRVSHAVQSEHGVPTSLVSFQCEDALNYRIPSDTAIVYADDTAWDAPALAALAAKLSAELPDGAIVVHNSEHGFASQPAFKLLEVVSVETSWNPSHPVYVHELVRSKKR</sequence>
<dbReference type="EMBL" id="HBIZ01042303">
    <property type="protein sequence ID" value="CAE0774394.1"/>
    <property type="molecule type" value="Transcribed_RNA"/>
</dbReference>
<reference evidence="1" key="1">
    <citation type="submission" date="2021-01" db="EMBL/GenBank/DDBJ databases">
        <authorList>
            <person name="Corre E."/>
            <person name="Pelletier E."/>
            <person name="Niang G."/>
            <person name="Scheremetjew M."/>
            <person name="Finn R."/>
            <person name="Kale V."/>
            <person name="Holt S."/>
            <person name="Cochrane G."/>
            <person name="Meng A."/>
            <person name="Brown T."/>
            <person name="Cohen L."/>
        </authorList>
    </citation>
    <scope>NUCLEOTIDE SEQUENCE</scope>
    <source>
        <strain evidence="1">CCMP645</strain>
    </source>
</reference>
<dbReference type="AlphaFoldDB" id="A0A7S4BRQ9"/>